<dbReference type="SUPFAM" id="SSF53474">
    <property type="entry name" value="alpha/beta-Hydrolases"/>
    <property type="match status" value="1"/>
</dbReference>
<dbReference type="OrthoDB" id="9773293at2"/>
<dbReference type="EMBL" id="FNGV01000003">
    <property type="protein sequence ID" value="SDL81005.1"/>
    <property type="molecule type" value="Genomic_DNA"/>
</dbReference>
<dbReference type="PANTHER" id="PTHR43798:SF33">
    <property type="entry name" value="HYDROLASE, PUTATIVE (AFU_ORTHOLOGUE AFUA_2G14860)-RELATED"/>
    <property type="match status" value="1"/>
</dbReference>
<evidence type="ECO:0000313" key="2">
    <source>
        <dbReference type="EMBL" id="SDL81005.1"/>
    </source>
</evidence>
<evidence type="ECO:0000313" key="3">
    <source>
        <dbReference type="Proteomes" id="UP000199440"/>
    </source>
</evidence>
<gene>
    <name evidence="2" type="ORF">SAMN04488514_10315</name>
</gene>
<dbReference type="STRING" id="192904.SAMN04488514_10315"/>
<proteinExistence type="predicted"/>
<dbReference type="Proteomes" id="UP000199440">
    <property type="component" value="Unassembled WGS sequence"/>
</dbReference>
<dbReference type="RefSeq" id="WP_089887220.1">
    <property type="nucleotide sequence ID" value="NZ_FNGV01000003.1"/>
</dbReference>
<dbReference type="GO" id="GO:0016020">
    <property type="term" value="C:membrane"/>
    <property type="evidence" value="ECO:0007669"/>
    <property type="project" value="TreeGrafter"/>
</dbReference>
<protein>
    <submittedName>
        <fullName evidence="2">Pimeloyl-ACP methyl ester carboxylesterase</fullName>
    </submittedName>
</protein>
<reference evidence="3" key="1">
    <citation type="submission" date="2016-10" db="EMBL/GenBank/DDBJ databases">
        <authorList>
            <person name="Varghese N."/>
            <person name="Submissions S."/>
        </authorList>
    </citation>
    <scope>NUCLEOTIDE SEQUENCE [LARGE SCALE GENOMIC DNA]</scope>
    <source>
        <strain evidence="3">DSM 19886</strain>
    </source>
</reference>
<feature type="domain" description="AB hydrolase-1" evidence="1">
    <location>
        <begin position="59"/>
        <end position="298"/>
    </location>
</feature>
<dbReference type="Gene3D" id="3.40.50.1820">
    <property type="entry name" value="alpha/beta hydrolase"/>
    <property type="match status" value="1"/>
</dbReference>
<dbReference type="InterPro" id="IPR050266">
    <property type="entry name" value="AB_hydrolase_sf"/>
</dbReference>
<evidence type="ECO:0000259" key="1">
    <source>
        <dbReference type="Pfam" id="PF00561"/>
    </source>
</evidence>
<name>A0A1G9N581_9FLAO</name>
<dbReference type="Pfam" id="PF00561">
    <property type="entry name" value="Abhydrolase_1"/>
    <property type="match status" value="1"/>
</dbReference>
<keyword evidence="3" id="KW-1185">Reference proteome</keyword>
<sequence length="313" mass="34769">MKNSIFFTSLIFLLVTNFSCKNKQNTEAVNTLKKSERELKTLELDGYKISYIDIGKGEPVVFVHGAISDYRVWENQMDAFSEKYRVIALSRRYAYPNDQTTSDSNDYSVKAHAKDLQNILQKLNLGPVHLVGHSYGGSTSLVATLENPDLVKSLILLEPPVSSMLENLPEAAGLDEEFANKVVIPAAKAFGENNEEAAVALFIGGVMGDSLYFDKSPQNERAMWLANTTEIKAIASGADLFESLMCQDFEGLKISTLLIKGEHSPKSLRLTSDELHKCIQNSELKELPNASHGLQHQNPEGFNKIVLEFIKSH</sequence>
<organism evidence="2 3">
    <name type="scientific">Kriegella aquimaris</name>
    <dbReference type="NCBI Taxonomy" id="192904"/>
    <lineage>
        <taxon>Bacteria</taxon>
        <taxon>Pseudomonadati</taxon>
        <taxon>Bacteroidota</taxon>
        <taxon>Flavobacteriia</taxon>
        <taxon>Flavobacteriales</taxon>
        <taxon>Flavobacteriaceae</taxon>
        <taxon>Kriegella</taxon>
    </lineage>
</organism>
<dbReference type="PANTHER" id="PTHR43798">
    <property type="entry name" value="MONOACYLGLYCEROL LIPASE"/>
    <property type="match status" value="1"/>
</dbReference>
<dbReference type="InterPro" id="IPR029058">
    <property type="entry name" value="AB_hydrolase_fold"/>
</dbReference>
<dbReference type="AlphaFoldDB" id="A0A1G9N581"/>
<dbReference type="InterPro" id="IPR000073">
    <property type="entry name" value="AB_hydrolase_1"/>
</dbReference>
<accession>A0A1G9N581</accession>